<sequence>MRLALSPVLAESALRLPHDLGHNFAVSSAIGTGPLRLGSPFLHLNGVNTGVLGRVGGVYLADFPDCVALNPCAKTLKTLAPQGIAGSRKVVLYIIPK</sequence>
<protein>
    <submittedName>
        <fullName evidence="1">Uncharacterized protein</fullName>
    </submittedName>
</protein>
<proteinExistence type="predicted"/>
<comment type="caution">
    <text evidence="1">The sequence shown here is derived from an EMBL/GenBank/DDBJ whole genome shotgun (WGS) entry which is preliminary data.</text>
</comment>
<reference evidence="1 2" key="1">
    <citation type="journal article" date="2014" name="BMC Genomics">
        <title>Comparison of environmental and isolate Sulfobacillus genomes reveals diverse carbon, sulfur, nitrogen, and hydrogen metabolisms.</title>
        <authorList>
            <person name="Justice N.B."/>
            <person name="Norman A."/>
            <person name="Brown C.T."/>
            <person name="Singh A."/>
            <person name="Thomas B.C."/>
            <person name="Banfield J.F."/>
        </authorList>
    </citation>
    <scope>NUCLEOTIDE SEQUENCE [LARGE SCALE GENOMIC DNA]</scope>
    <source>
        <strain evidence="1">AMDSBA4</strain>
    </source>
</reference>
<organism evidence="1 2">
    <name type="scientific">Sulfobacillus benefaciens</name>
    <dbReference type="NCBI Taxonomy" id="453960"/>
    <lineage>
        <taxon>Bacteria</taxon>
        <taxon>Bacillati</taxon>
        <taxon>Bacillota</taxon>
        <taxon>Clostridia</taxon>
        <taxon>Eubacteriales</taxon>
        <taxon>Clostridiales Family XVII. Incertae Sedis</taxon>
        <taxon>Sulfobacillus</taxon>
    </lineage>
</organism>
<dbReference type="EMBL" id="PXYW01000108">
    <property type="protein sequence ID" value="PSR27565.1"/>
    <property type="molecule type" value="Genomic_DNA"/>
</dbReference>
<gene>
    <name evidence="1" type="ORF">C7B46_19395</name>
</gene>
<evidence type="ECO:0000313" key="1">
    <source>
        <dbReference type="EMBL" id="PSR27565.1"/>
    </source>
</evidence>
<dbReference type="Proteomes" id="UP000242972">
    <property type="component" value="Unassembled WGS sequence"/>
</dbReference>
<evidence type="ECO:0000313" key="2">
    <source>
        <dbReference type="Proteomes" id="UP000242972"/>
    </source>
</evidence>
<name>A0A2T2WZA1_9FIRM</name>
<dbReference type="AlphaFoldDB" id="A0A2T2WZA1"/>
<accession>A0A2T2WZA1</accession>